<dbReference type="AlphaFoldDB" id="A0A081AUV4"/>
<proteinExistence type="predicted"/>
<dbReference type="OrthoDB" id="10466882at2759"/>
<comment type="caution">
    <text evidence="1">The sequence shown here is derived from an EMBL/GenBank/DDBJ whole genome shotgun (WGS) entry which is preliminary data.</text>
</comment>
<organism evidence="1 2">
    <name type="scientific">Phytophthora nicotianae P1976</name>
    <dbReference type="NCBI Taxonomy" id="1317066"/>
    <lineage>
        <taxon>Eukaryota</taxon>
        <taxon>Sar</taxon>
        <taxon>Stramenopiles</taxon>
        <taxon>Oomycota</taxon>
        <taxon>Peronosporomycetes</taxon>
        <taxon>Peronosporales</taxon>
        <taxon>Peronosporaceae</taxon>
        <taxon>Phytophthora</taxon>
    </lineage>
</organism>
<dbReference type="EMBL" id="ANJA01000658">
    <property type="protein sequence ID" value="ETO82665.1"/>
    <property type="molecule type" value="Genomic_DNA"/>
</dbReference>
<dbReference type="Proteomes" id="UP000028582">
    <property type="component" value="Unassembled WGS sequence"/>
</dbReference>
<sequence>MFHPSTAMVVHGDGGDEELIEDPVVLGTSRIQRRQQGFVQEEVIVNNIGVVDKLDRVLQDSQARNDEKLLELAQYAHDHVINTVAETEERLGYHIRDYLDGIHAHYDASMKQQGELQAVEPDRRLSSLEHNIQERAQTSAVAAVGSLANKLEFHFNSALAAMETTLNGHGTTHESVCEMRLQSASKQAQDDFEASTDLQSDWIEK</sequence>
<reference evidence="1 2" key="1">
    <citation type="submission" date="2013-11" db="EMBL/GenBank/DDBJ databases">
        <title>The Genome Sequence of Phytophthora parasitica P1976.</title>
        <authorList>
            <consortium name="The Broad Institute Genomics Platform"/>
            <person name="Russ C."/>
            <person name="Tyler B."/>
            <person name="Panabieres F."/>
            <person name="Shan W."/>
            <person name="Tripathy S."/>
            <person name="Grunwald N."/>
            <person name="Machado M."/>
            <person name="Johnson C.S."/>
            <person name="Walker B."/>
            <person name="Young S."/>
            <person name="Zeng Q."/>
            <person name="Gargeya S."/>
            <person name="Fitzgerald M."/>
            <person name="Haas B."/>
            <person name="Abouelleil A."/>
            <person name="Allen A.W."/>
            <person name="Alvarado L."/>
            <person name="Arachchi H.M."/>
            <person name="Berlin A.M."/>
            <person name="Chapman S.B."/>
            <person name="Gainer-Dewar J."/>
            <person name="Goldberg J."/>
            <person name="Griggs A."/>
            <person name="Gujja S."/>
            <person name="Hansen M."/>
            <person name="Howarth C."/>
            <person name="Imamovic A."/>
            <person name="Ireland A."/>
            <person name="Larimer J."/>
            <person name="McCowan C."/>
            <person name="Murphy C."/>
            <person name="Pearson M."/>
            <person name="Poon T.W."/>
            <person name="Priest M."/>
            <person name="Roberts A."/>
            <person name="Saif S."/>
            <person name="Shea T."/>
            <person name="Sisk P."/>
            <person name="Sykes S."/>
            <person name="Wortman J."/>
            <person name="Nusbaum C."/>
            <person name="Birren B."/>
        </authorList>
    </citation>
    <scope>NUCLEOTIDE SEQUENCE [LARGE SCALE GENOMIC DNA]</scope>
    <source>
        <strain evidence="1 2">P1976</strain>
    </source>
</reference>
<evidence type="ECO:0000313" key="2">
    <source>
        <dbReference type="Proteomes" id="UP000028582"/>
    </source>
</evidence>
<evidence type="ECO:0000313" key="1">
    <source>
        <dbReference type="EMBL" id="ETO82665.1"/>
    </source>
</evidence>
<name>A0A081AUV4_PHYNI</name>
<protein>
    <submittedName>
        <fullName evidence="1">Uncharacterized protein</fullName>
    </submittedName>
</protein>
<accession>A0A081AUV4</accession>
<gene>
    <name evidence="1" type="ORF">F444_03220</name>
</gene>